<accession>A0A2X0N9R7</accession>
<dbReference type="GO" id="GO:0006335">
    <property type="term" value="P:DNA replication-dependent chromatin assembly"/>
    <property type="evidence" value="ECO:0007669"/>
    <property type="project" value="InterPro"/>
</dbReference>
<proteinExistence type="predicted"/>
<dbReference type="STRING" id="289078.A0A2X0N9R7"/>
<dbReference type="Pfam" id="PF00400">
    <property type="entry name" value="WD40"/>
    <property type="match status" value="1"/>
</dbReference>
<dbReference type="Gene3D" id="2.130.10.10">
    <property type="entry name" value="YVTN repeat-like/Quinoprotein amine dehydrogenase"/>
    <property type="match status" value="1"/>
</dbReference>
<dbReference type="OrthoDB" id="71227at2759"/>
<evidence type="ECO:0000313" key="2">
    <source>
        <dbReference type="EMBL" id="SDA01667.1"/>
    </source>
</evidence>
<reference evidence="3" key="1">
    <citation type="submission" date="2016-10" db="EMBL/GenBank/DDBJ databases">
        <authorList>
            <person name="Jeantristanb JTB J.-T."/>
            <person name="Ricardo R."/>
        </authorList>
    </citation>
    <scope>NUCLEOTIDE SEQUENCE [LARGE SCALE GENOMIC DNA]</scope>
</reference>
<dbReference type="InterPro" id="IPR036322">
    <property type="entry name" value="WD40_repeat_dom_sf"/>
</dbReference>
<dbReference type="GO" id="GO:0005634">
    <property type="term" value="C:nucleus"/>
    <property type="evidence" value="ECO:0007669"/>
    <property type="project" value="TreeGrafter"/>
</dbReference>
<dbReference type="PANTHER" id="PTHR15271:SF4">
    <property type="entry name" value="CHROMATIN ASSEMBLY FACTOR 1 SUBUNIT B"/>
    <property type="match status" value="1"/>
</dbReference>
<protein>
    <submittedName>
        <fullName evidence="2">BZ3500_MvSof-1268-A1-R1_Chr10-2g02882 protein</fullName>
    </submittedName>
</protein>
<dbReference type="InterPro" id="IPR001680">
    <property type="entry name" value="WD40_rpt"/>
</dbReference>
<dbReference type="InterPro" id="IPR045145">
    <property type="entry name" value="PTHR15271"/>
</dbReference>
<feature type="repeat" description="WD" evidence="1">
    <location>
        <begin position="128"/>
        <end position="165"/>
    </location>
</feature>
<sequence length="195" mass="21396">MVRCKVVEIRWHDMTPIFSADFHQLPPDQHRKPTHGYAHTISSSNEAFKVAQGDVDSAGSPEQTRASVGQKMWRLATCGGDKHVRLWLVKPHPASPPPPVSFVASSPRPSVVASTAAPEPSVEYLATLRRHTAAVNVVRFNPKVDAGRTGEMLASASDDGNIIFWVPGAPTKMIGDTEEDTVFEREQWRAASYGR</sequence>
<dbReference type="GO" id="GO:0006334">
    <property type="term" value="P:nucleosome assembly"/>
    <property type="evidence" value="ECO:0007669"/>
    <property type="project" value="TreeGrafter"/>
</dbReference>
<evidence type="ECO:0000256" key="1">
    <source>
        <dbReference type="PROSITE-ProRule" id="PRU00221"/>
    </source>
</evidence>
<dbReference type="PANTHER" id="PTHR15271">
    <property type="entry name" value="CHROMATIN ASSEMBLY FACTOR 1 SUBUNIT B"/>
    <property type="match status" value="1"/>
</dbReference>
<dbReference type="EMBL" id="FMWP01000117">
    <property type="protein sequence ID" value="SDA01667.1"/>
    <property type="molecule type" value="Genomic_DNA"/>
</dbReference>
<dbReference type="InterPro" id="IPR015943">
    <property type="entry name" value="WD40/YVTN_repeat-like_dom_sf"/>
</dbReference>
<gene>
    <name evidence="2" type="ORF">BZ3500_MVSOF-1268-A1-R1_CHR10-2G02882</name>
</gene>
<keyword evidence="3" id="KW-1185">Reference proteome</keyword>
<keyword evidence="1" id="KW-0853">WD repeat</keyword>
<name>A0A2X0N9R7_9BASI</name>
<evidence type="ECO:0000313" key="3">
    <source>
        <dbReference type="Proteomes" id="UP000249723"/>
    </source>
</evidence>
<dbReference type="Proteomes" id="UP000249723">
    <property type="component" value="Unassembled WGS sequence"/>
</dbReference>
<dbReference type="GO" id="GO:0033186">
    <property type="term" value="C:CAF-1 complex"/>
    <property type="evidence" value="ECO:0007669"/>
    <property type="project" value="TreeGrafter"/>
</dbReference>
<dbReference type="SUPFAM" id="SSF50978">
    <property type="entry name" value="WD40 repeat-like"/>
    <property type="match status" value="1"/>
</dbReference>
<organism evidence="2 3">
    <name type="scientific">Microbotryum saponariae</name>
    <dbReference type="NCBI Taxonomy" id="289078"/>
    <lineage>
        <taxon>Eukaryota</taxon>
        <taxon>Fungi</taxon>
        <taxon>Dikarya</taxon>
        <taxon>Basidiomycota</taxon>
        <taxon>Pucciniomycotina</taxon>
        <taxon>Microbotryomycetes</taxon>
        <taxon>Microbotryales</taxon>
        <taxon>Microbotryaceae</taxon>
        <taxon>Microbotryum</taxon>
    </lineage>
</organism>
<dbReference type="SMART" id="SM00320">
    <property type="entry name" value="WD40"/>
    <property type="match status" value="2"/>
</dbReference>
<dbReference type="PROSITE" id="PS50082">
    <property type="entry name" value="WD_REPEATS_2"/>
    <property type="match status" value="1"/>
</dbReference>
<dbReference type="AlphaFoldDB" id="A0A2X0N9R7"/>